<evidence type="ECO:0000313" key="2">
    <source>
        <dbReference type="EnsemblPlants" id="PNT71145"/>
    </source>
</evidence>
<dbReference type="GO" id="GO:0016579">
    <property type="term" value="P:protein deubiquitination"/>
    <property type="evidence" value="ECO:0007669"/>
    <property type="project" value="InterPro"/>
</dbReference>
<dbReference type="Proteomes" id="UP000008810">
    <property type="component" value="Chromosome 2"/>
</dbReference>
<dbReference type="PANTHER" id="PTHR14159:SF0">
    <property type="entry name" value="ATAXIN-3-RELATED"/>
    <property type="match status" value="1"/>
</dbReference>
<reference evidence="2" key="3">
    <citation type="submission" date="2018-08" db="UniProtKB">
        <authorList>
            <consortium name="EnsemblPlants"/>
        </authorList>
    </citation>
    <scope>IDENTIFICATION</scope>
    <source>
        <strain evidence="2">cv. Bd21</strain>
    </source>
</reference>
<organism evidence="1">
    <name type="scientific">Brachypodium distachyon</name>
    <name type="common">Purple false brome</name>
    <name type="synonym">Trachynia distachya</name>
    <dbReference type="NCBI Taxonomy" id="15368"/>
    <lineage>
        <taxon>Eukaryota</taxon>
        <taxon>Viridiplantae</taxon>
        <taxon>Streptophyta</taxon>
        <taxon>Embryophyta</taxon>
        <taxon>Tracheophyta</taxon>
        <taxon>Spermatophyta</taxon>
        <taxon>Magnoliopsida</taxon>
        <taxon>Liliopsida</taxon>
        <taxon>Poales</taxon>
        <taxon>Poaceae</taxon>
        <taxon>BOP clade</taxon>
        <taxon>Pooideae</taxon>
        <taxon>Stipodae</taxon>
        <taxon>Brachypodieae</taxon>
        <taxon>Brachypodium</taxon>
    </lineage>
</organism>
<dbReference type="GO" id="GO:0004843">
    <property type="term" value="F:cysteine-type deubiquitinase activity"/>
    <property type="evidence" value="ECO:0000318"/>
    <property type="project" value="GO_Central"/>
</dbReference>
<reference evidence="1 2" key="1">
    <citation type="journal article" date="2010" name="Nature">
        <title>Genome sequencing and analysis of the model grass Brachypodium distachyon.</title>
        <authorList>
            <consortium name="International Brachypodium Initiative"/>
        </authorList>
    </citation>
    <scope>NUCLEOTIDE SEQUENCE [LARGE SCALE GENOMIC DNA]</scope>
    <source>
        <strain evidence="1 2">Bd21</strain>
    </source>
</reference>
<name>A0A2K2DA36_BRADI</name>
<protein>
    <submittedName>
        <fullName evidence="1 2">Uncharacterized protein</fullName>
    </submittedName>
</protein>
<proteinExistence type="predicted"/>
<dbReference type="STRING" id="15368.A0A2K2DA36"/>
<dbReference type="GO" id="GO:0043161">
    <property type="term" value="P:proteasome-mediated ubiquitin-dependent protein catabolic process"/>
    <property type="evidence" value="ECO:0000318"/>
    <property type="project" value="GO_Central"/>
</dbReference>
<dbReference type="InParanoid" id="A0A2K2DA36"/>
<dbReference type="EnsemblPlants" id="PNT71145">
    <property type="protein sequence ID" value="PNT71145"/>
    <property type="gene ID" value="BRADI_2g23667v3"/>
</dbReference>
<keyword evidence="3" id="KW-1185">Reference proteome</keyword>
<dbReference type="GO" id="GO:1904262">
    <property type="term" value="P:negative regulation of TORC1 signaling"/>
    <property type="evidence" value="ECO:0000318"/>
    <property type="project" value="GO_Central"/>
</dbReference>
<gene>
    <name evidence="1" type="ORF">BRADI_2g23667v3</name>
</gene>
<dbReference type="AlphaFoldDB" id="A0A2K2DA36"/>
<dbReference type="EMBL" id="CM000881">
    <property type="protein sequence ID" value="PNT71145.1"/>
    <property type="molecule type" value="Genomic_DNA"/>
</dbReference>
<evidence type="ECO:0000313" key="1">
    <source>
        <dbReference type="EMBL" id="PNT71145.1"/>
    </source>
</evidence>
<sequence>MSNRSLYPAPENLPRFTLAPHLDNLRVSGVHIYAVRGTLPTKCPNDYNDFGQWLSPDEASNIMRSRYQAQKKQHSNSAIEMASRHYHMVAIAASLRGVQVEVQSEQPYKQEDVSTKQEKNAADLELAIAISLMPFEATVASCHPAQGEVCNMEHDSSKCEDSTKQD</sequence>
<reference evidence="1" key="2">
    <citation type="submission" date="2017-06" db="EMBL/GenBank/DDBJ databases">
        <title>WGS assembly of Brachypodium distachyon.</title>
        <authorList>
            <consortium name="The International Brachypodium Initiative"/>
            <person name="Lucas S."/>
            <person name="Harmon-Smith M."/>
            <person name="Lail K."/>
            <person name="Tice H."/>
            <person name="Grimwood J."/>
            <person name="Bruce D."/>
            <person name="Barry K."/>
            <person name="Shu S."/>
            <person name="Lindquist E."/>
            <person name="Wang M."/>
            <person name="Pitluck S."/>
            <person name="Vogel J.P."/>
            <person name="Garvin D.F."/>
            <person name="Mockler T.C."/>
            <person name="Schmutz J."/>
            <person name="Rokhsar D."/>
            <person name="Bevan M.W."/>
        </authorList>
    </citation>
    <scope>NUCLEOTIDE SEQUENCE</scope>
    <source>
        <strain evidence="1">Bd21</strain>
    </source>
</reference>
<dbReference type="GO" id="GO:1904294">
    <property type="term" value="P:positive regulation of ERAD pathway"/>
    <property type="evidence" value="ECO:0000318"/>
    <property type="project" value="GO_Central"/>
</dbReference>
<dbReference type="GO" id="GO:0005634">
    <property type="term" value="C:nucleus"/>
    <property type="evidence" value="ECO:0000318"/>
    <property type="project" value="GO_Central"/>
</dbReference>
<dbReference type="GO" id="GO:0006515">
    <property type="term" value="P:protein quality control for misfolded or incompletely synthesized proteins"/>
    <property type="evidence" value="ECO:0000318"/>
    <property type="project" value="GO_Central"/>
</dbReference>
<dbReference type="Gramene" id="PNT71145">
    <property type="protein sequence ID" value="PNT71145"/>
    <property type="gene ID" value="BRADI_2g23667v3"/>
</dbReference>
<evidence type="ECO:0000313" key="3">
    <source>
        <dbReference type="Proteomes" id="UP000008810"/>
    </source>
</evidence>
<accession>A0A2K2DA36</accession>
<dbReference type="PANTHER" id="PTHR14159">
    <property type="entry name" value="ATAXIN-3-RELATED"/>
    <property type="match status" value="1"/>
</dbReference>
<dbReference type="InterPro" id="IPR033865">
    <property type="entry name" value="Ataxin-3"/>
</dbReference>